<keyword evidence="8" id="KW-1185">Reference proteome</keyword>
<keyword evidence="1" id="KW-0479">Metal-binding</keyword>
<dbReference type="GO" id="GO:0000981">
    <property type="term" value="F:DNA-binding transcription factor activity, RNA polymerase II-specific"/>
    <property type="evidence" value="ECO:0007669"/>
    <property type="project" value="TreeGrafter"/>
</dbReference>
<dbReference type="GO" id="GO:0008270">
    <property type="term" value="F:zinc ion binding"/>
    <property type="evidence" value="ECO:0007669"/>
    <property type="project" value="UniProtKB-KW"/>
</dbReference>
<dbReference type="PANTHER" id="PTHR10237:SF14">
    <property type="entry name" value="MYND-TYPE DOMAIN-CONTAINING PROTEIN"/>
    <property type="match status" value="1"/>
</dbReference>
<dbReference type="PANTHER" id="PTHR10237">
    <property type="entry name" value="DEFORMED EPIDERMAL AUTOREGULATORY FACTOR 1 HOMOLOG SUPPRESSIN"/>
    <property type="match status" value="1"/>
</dbReference>
<evidence type="ECO:0000256" key="4">
    <source>
        <dbReference type="PROSITE-ProRule" id="PRU00134"/>
    </source>
</evidence>
<sequence length="412" mass="47995">MNPNDVMMSFPFTDIEIEDLVPAIPPNISPSGRLRSSHDLVRRVNFTFDFHRHFAQNCRLDCQKWIVPKKRMHQINSEFIEVCPACHRRDSARGEILKYCSKCKSTKYCSPECQRKHWKEHKLQCKTVNGRSIFRLFQIALSNPLIMSEVSACLALIFKLDQDMPQAERRELSRKLLIVRMDVGVEPSDIFETARIYRHKSKWSHDGVEGIFLINNMHDASGSWDNEMTGEQQEYARMCWQEFRDDCDRQGWGDVPAVYMQIIHNSEQVTTPVMPIFQESIQEARRKPDYTIPENPKYARPPRSPDPVGDRLSHVNEHIRYDTENKFSLRTPMSLRDKELILTGFRGDVGTKYSGRSWCFKMMREPVYDIIRILAEQDCYIAAADMDAEGHNAPSVDFFFNVPLGYSMQGPR</sequence>
<reference evidence="7 8" key="1">
    <citation type="journal article" date="2020" name="ISME J.">
        <title>Uncovering the hidden diversity of litter-decomposition mechanisms in mushroom-forming fungi.</title>
        <authorList>
            <person name="Floudas D."/>
            <person name="Bentzer J."/>
            <person name="Ahren D."/>
            <person name="Johansson T."/>
            <person name="Persson P."/>
            <person name="Tunlid A."/>
        </authorList>
    </citation>
    <scope>NUCLEOTIDE SEQUENCE [LARGE SCALE GENOMIC DNA]</scope>
    <source>
        <strain evidence="7 8">CBS 101986</strain>
    </source>
</reference>
<accession>A0A8H5BIY3</accession>
<dbReference type="Proteomes" id="UP000567179">
    <property type="component" value="Unassembled WGS sequence"/>
</dbReference>
<evidence type="ECO:0000313" key="8">
    <source>
        <dbReference type="Proteomes" id="UP000567179"/>
    </source>
</evidence>
<feature type="region of interest" description="Disordered" evidence="5">
    <location>
        <begin position="290"/>
        <end position="309"/>
    </location>
</feature>
<dbReference type="InterPro" id="IPR002893">
    <property type="entry name" value="Znf_MYND"/>
</dbReference>
<gene>
    <name evidence="7" type="ORF">D9619_011219</name>
</gene>
<dbReference type="InterPro" id="IPR024119">
    <property type="entry name" value="TF_DEAF-1"/>
</dbReference>
<dbReference type="EMBL" id="JAACJJ010000016">
    <property type="protein sequence ID" value="KAF5324274.1"/>
    <property type="molecule type" value="Genomic_DNA"/>
</dbReference>
<evidence type="ECO:0000256" key="5">
    <source>
        <dbReference type="SAM" id="MobiDB-lite"/>
    </source>
</evidence>
<keyword evidence="3" id="KW-0862">Zinc</keyword>
<name>A0A8H5BIY3_9AGAR</name>
<dbReference type="SUPFAM" id="SSF144232">
    <property type="entry name" value="HIT/MYND zinc finger-like"/>
    <property type="match status" value="1"/>
</dbReference>
<evidence type="ECO:0000256" key="1">
    <source>
        <dbReference type="ARBA" id="ARBA00022723"/>
    </source>
</evidence>
<evidence type="ECO:0000259" key="6">
    <source>
        <dbReference type="PROSITE" id="PS50865"/>
    </source>
</evidence>
<evidence type="ECO:0000256" key="3">
    <source>
        <dbReference type="ARBA" id="ARBA00022833"/>
    </source>
</evidence>
<feature type="domain" description="MYND-type" evidence="6">
    <location>
        <begin position="83"/>
        <end position="125"/>
    </location>
</feature>
<dbReference type="Pfam" id="PF01753">
    <property type="entry name" value="zf-MYND"/>
    <property type="match status" value="1"/>
</dbReference>
<evidence type="ECO:0000313" key="7">
    <source>
        <dbReference type="EMBL" id="KAF5324274.1"/>
    </source>
</evidence>
<dbReference type="PROSITE" id="PS01360">
    <property type="entry name" value="ZF_MYND_1"/>
    <property type="match status" value="1"/>
</dbReference>
<proteinExistence type="predicted"/>
<keyword evidence="2 4" id="KW-0863">Zinc-finger</keyword>
<dbReference type="GO" id="GO:0005634">
    <property type="term" value="C:nucleus"/>
    <property type="evidence" value="ECO:0007669"/>
    <property type="project" value="TreeGrafter"/>
</dbReference>
<dbReference type="InterPro" id="IPR058518">
    <property type="entry name" value="DUF8205"/>
</dbReference>
<dbReference type="Pfam" id="PF26632">
    <property type="entry name" value="DUF8205"/>
    <property type="match status" value="1"/>
</dbReference>
<dbReference type="Gene3D" id="6.10.140.2220">
    <property type="match status" value="1"/>
</dbReference>
<organism evidence="7 8">
    <name type="scientific">Psilocybe cf. subviscida</name>
    <dbReference type="NCBI Taxonomy" id="2480587"/>
    <lineage>
        <taxon>Eukaryota</taxon>
        <taxon>Fungi</taxon>
        <taxon>Dikarya</taxon>
        <taxon>Basidiomycota</taxon>
        <taxon>Agaricomycotina</taxon>
        <taxon>Agaricomycetes</taxon>
        <taxon>Agaricomycetidae</taxon>
        <taxon>Agaricales</taxon>
        <taxon>Agaricineae</taxon>
        <taxon>Strophariaceae</taxon>
        <taxon>Psilocybe</taxon>
    </lineage>
</organism>
<protein>
    <recommendedName>
        <fullName evidence="6">MYND-type domain-containing protein</fullName>
    </recommendedName>
</protein>
<dbReference type="OrthoDB" id="5231159at2759"/>
<comment type="caution">
    <text evidence="7">The sequence shown here is derived from an EMBL/GenBank/DDBJ whole genome shotgun (WGS) entry which is preliminary data.</text>
</comment>
<dbReference type="AlphaFoldDB" id="A0A8H5BIY3"/>
<evidence type="ECO:0000256" key="2">
    <source>
        <dbReference type="ARBA" id="ARBA00022771"/>
    </source>
</evidence>
<dbReference type="PROSITE" id="PS50865">
    <property type="entry name" value="ZF_MYND_2"/>
    <property type="match status" value="1"/>
</dbReference>